<gene>
    <name evidence="1" type="ordered locus">GTNG_0800</name>
</gene>
<protein>
    <submittedName>
        <fullName evidence="1">Uncharacterized protein</fullName>
    </submittedName>
</protein>
<name>A4ILH4_GEOTN</name>
<accession>A4ILH4</accession>
<reference evidence="1 2" key="1">
    <citation type="journal article" date="2007" name="Proc. Natl. Acad. Sci. U.S.A.">
        <title>Genome and proteome of long-chain alkane degrading Geobacillus thermodenitrificans NG80-2 isolated from a deep-subsurface oil reservoir.</title>
        <authorList>
            <person name="Feng L."/>
            <person name="Wang W."/>
            <person name="Cheng J."/>
            <person name="Ren Y."/>
            <person name="Zhao G."/>
            <person name="Gao C."/>
            <person name="Tang Y."/>
            <person name="Liu X."/>
            <person name="Han W."/>
            <person name="Peng X."/>
            <person name="Liu R."/>
            <person name="Wang L."/>
        </authorList>
    </citation>
    <scope>NUCLEOTIDE SEQUENCE [LARGE SCALE GENOMIC DNA]</scope>
    <source>
        <strain evidence="1 2">NG80-2</strain>
    </source>
</reference>
<dbReference type="Proteomes" id="UP000001578">
    <property type="component" value="Chromosome"/>
</dbReference>
<organism evidence="1 2">
    <name type="scientific">Geobacillus thermodenitrificans (strain NG80-2)</name>
    <dbReference type="NCBI Taxonomy" id="420246"/>
    <lineage>
        <taxon>Bacteria</taxon>
        <taxon>Bacillati</taxon>
        <taxon>Bacillota</taxon>
        <taxon>Bacilli</taxon>
        <taxon>Bacillales</taxon>
        <taxon>Anoxybacillaceae</taxon>
        <taxon>Geobacillus</taxon>
    </lineage>
</organism>
<evidence type="ECO:0000313" key="2">
    <source>
        <dbReference type="Proteomes" id="UP000001578"/>
    </source>
</evidence>
<sequence>MCGIVRFRTGLSFAWMNMNISHEKQPTGMVTMLVTIFSYDDIVIHKVKEKEGVAMATLTAQLLIGKGHPYHGGINPTHYLFLSENSVPAWILVPENLLSSKHPKPFKKKVWIPTLEHMLEDGLLMVAYYVLNDPVIQEKARPFIEGKKGQTCSIVRGHRYEQSS</sequence>
<evidence type="ECO:0000313" key="1">
    <source>
        <dbReference type="EMBL" id="ABO66178.1"/>
    </source>
</evidence>
<dbReference type="AlphaFoldDB" id="A4ILH4"/>
<dbReference type="eggNOG" id="ENOG5033GVF">
    <property type="taxonomic scope" value="Bacteria"/>
</dbReference>
<proteinExistence type="predicted"/>
<dbReference type="KEGG" id="gtn:GTNG_0800"/>
<dbReference type="EMBL" id="CP000557">
    <property type="protein sequence ID" value="ABO66178.1"/>
    <property type="molecule type" value="Genomic_DNA"/>
</dbReference>
<dbReference type="HOGENOM" id="CLU_1616660_0_0_9"/>